<dbReference type="InterPro" id="IPR003439">
    <property type="entry name" value="ABC_transporter-like_ATP-bd"/>
</dbReference>
<dbReference type="Gene3D" id="1.20.1560.10">
    <property type="entry name" value="ABC transporter type 1, transmembrane domain"/>
    <property type="match status" value="1"/>
</dbReference>
<dbReference type="CDD" id="cd18781">
    <property type="entry name" value="ABC_6TM_AarD_CydDC_like"/>
    <property type="match status" value="1"/>
</dbReference>
<dbReference type="SUPFAM" id="SSF90123">
    <property type="entry name" value="ABC transporter transmembrane region"/>
    <property type="match status" value="1"/>
</dbReference>
<feature type="transmembrane region" description="Helical" evidence="9">
    <location>
        <begin position="159"/>
        <end position="176"/>
    </location>
</feature>
<keyword evidence="3" id="KW-1003">Cell membrane</keyword>
<comment type="subcellular location">
    <subcellularLocation>
        <location evidence="1">Cell membrane</location>
        <topology evidence="1">Multi-pass membrane protein</topology>
    </subcellularLocation>
</comment>
<evidence type="ECO:0000259" key="11">
    <source>
        <dbReference type="PROSITE" id="PS50929"/>
    </source>
</evidence>
<dbReference type="RefSeq" id="WP_156531033.1">
    <property type="nucleotide sequence ID" value="NZ_CACRUE010000033.1"/>
</dbReference>
<feature type="domain" description="ABC transmembrane type-1" evidence="11">
    <location>
        <begin position="18"/>
        <end position="300"/>
    </location>
</feature>
<dbReference type="PANTHER" id="PTHR43394:SF1">
    <property type="entry name" value="ATP-BINDING CASSETTE SUB-FAMILY B MEMBER 10, MITOCHONDRIAL"/>
    <property type="match status" value="1"/>
</dbReference>
<dbReference type="Pfam" id="PF00005">
    <property type="entry name" value="ABC_tran"/>
    <property type="match status" value="1"/>
</dbReference>
<feature type="transmembrane region" description="Helical" evidence="9">
    <location>
        <begin position="268"/>
        <end position="286"/>
    </location>
</feature>
<evidence type="ECO:0000256" key="9">
    <source>
        <dbReference type="SAM" id="Phobius"/>
    </source>
</evidence>
<keyword evidence="5" id="KW-0547">Nucleotide-binding</keyword>
<organism evidence="12">
    <name type="scientific">Intestinibacter bartlettii</name>
    <dbReference type="NCBI Taxonomy" id="261299"/>
    <lineage>
        <taxon>Bacteria</taxon>
        <taxon>Bacillati</taxon>
        <taxon>Bacillota</taxon>
        <taxon>Clostridia</taxon>
        <taxon>Peptostreptococcales</taxon>
        <taxon>Peptostreptococcaceae</taxon>
        <taxon>Intestinibacter</taxon>
    </lineage>
</organism>
<feature type="transmembrane region" description="Helical" evidence="9">
    <location>
        <begin position="239"/>
        <end position="262"/>
    </location>
</feature>
<dbReference type="PROSITE" id="PS00211">
    <property type="entry name" value="ABC_TRANSPORTER_1"/>
    <property type="match status" value="1"/>
</dbReference>
<evidence type="ECO:0000256" key="6">
    <source>
        <dbReference type="ARBA" id="ARBA00022840"/>
    </source>
</evidence>
<sequence>MFKKRLLELCNSSKKWIAMTVLMNWISIICNILVILFIGNTIDKLINSNLEINYLRDELYIGSLLVIRFLANYYSTRFSLNSSSEVKKVLREKIYEKLLDIGVNYNKFISTSSVVQIGVDGVEALEIYFGRFLPQLFYSALAPLTLFVVVSFISFKVALVLLICVPLIPLTIMAVMKIAKKLLSKYWGVYTNLGDSFLENLQGLTTLKIFDLDEEKNKEMNEDAENFRKITMRVLLMQLNSITIMDLVAYGGSAVGILIAISQFRSGIITPGGLLIIILLSAEFFLPMRLLGSLFHVAMNGISASDRIFDLLDIEVEEKPSLSDEQMKSLENIDIKLENVSYSYDKKRTILENINIDIKEKQTVAFVGESGSGKSTITSLLLKIDEVDKGAITFNGINLNDIPFDVLNKKVGFINHNAYIFNTTIRENIKMGKKDATDEEIYAVLKEANLDSFVKNLPNKLDTKVGEGGNLLSGGQKQRLCLARTIIKNPDIYIFDEATSNIDVESEEKIWESIEKLSKDKTVIIISHRLLNVKNADTIYMLENGVIAESGNHNELMLKGGVYKNLVDHQNDLENIYNELESKNLEKVSEEIEVI</sequence>
<dbReference type="GO" id="GO:0016887">
    <property type="term" value="F:ATP hydrolysis activity"/>
    <property type="evidence" value="ECO:0007669"/>
    <property type="project" value="InterPro"/>
</dbReference>
<keyword evidence="2" id="KW-0813">Transport</keyword>
<evidence type="ECO:0000256" key="3">
    <source>
        <dbReference type="ARBA" id="ARBA00022475"/>
    </source>
</evidence>
<evidence type="ECO:0000256" key="4">
    <source>
        <dbReference type="ARBA" id="ARBA00022692"/>
    </source>
</evidence>
<dbReference type="InterPro" id="IPR011527">
    <property type="entry name" value="ABC1_TM_dom"/>
</dbReference>
<name>A0A6N3DU28_9FIRM</name>
<dbReference type="GO" id="GO:0015421">
    <property type="term" value="F:ABC-type oligopeptide transporter activity"/>
    <property type="evidence" value="ECO:0007669"/>
    <property type="project" value="TreeGrafter"/>
</dbReference>
<dbReference type="InterPro" id="IPR017871">
    <property type="entry name" value="ABC_transporter-like_CS"/>
</dbReference>
<dbReference type="InterPro" id="IPR003593">
    <property type="entry name" value="AAA+_ATPase"/>
</dbReference>
<dbReference type="InterPro" id="IPR036640">
    <property type="entry name" value="ABC1_TM_sf"/>
</dbReference>
<dbReference type="InterPro" id="IPR027417">
    <property type="entry name" value="P-loop_NTPase"/>
</dbReference>
<evidence type="ECO:0000313" key="12">
    <source>
        <dbReference type="EMBL" id="VYU31234.1"/>
    </source>
</evidence>
<keyword evidence="7 9" id="KW-1133">Transmembrane helix</keyword>
<keyword evidence="4 9" id="KW-0812">Transmembrane</keyword>
<accession>A0A6N3DU28</accession>
<dbReference type="FunFam" id="3.40.50.300:FF:000854">
    <property type="entry name" value="Multidrug ABC transporter ATP-binding protein"/>
    <property type="match status" value="1"/>
</dbReference>
<dbReference type="Pfam" id="PF00664">
    <property type="entry name" value="ABC_membrane"/>
    <property type="match status" value="1"/>
</dbReference>
<gene>
    <name evidence="12" type="ORF">IBLFYP30_02326</name>
</gene>
<dbReference type="GO" id="GO:0005886">
    <property type="term" value="C:plasma membrane"/>
    <property type="evidence" value="ECO:0007669"/>
    <property type="project" value="UniProtKB-SubCell"/>
</dbReference>
<dbReference type="SUPFAM" id="SSF52540">
    <property type="entry name" value="P-loop containing nucleoside triphosphate hydrolases"/>
    <property type="match status" value="1"/>
</dbReference>
<evidence type="ECO:0000256" key="8">
    <source>
        <dbReference type="ARBA" id="ARBA00023136"/>
    </source>
</evidence>
<evidence type="ECO:0000256" key="7">
    <source>
        <dbReference type="ARBA" id="ARBA00022989"/>
    </source>
</evidence>
<reference evidence="12" key="1">
    <citation type="submission" date="2019-11" db="EMBL/GenBank/DDBJ databases">
        <authorList>
            <person name="Feng L."/>
        </authorList>
    </citation>
    <scope>NUCLEOTIDE SEQUENCE</scope>
    <source>
        <strain evidence="12">IbartlettiiLFYP30</strain>
    </source>
</reference>
<evidence type="ECO:0000259" key="10">
    <source>
        <dbReference type="PROSITE" id="PS50893"/>
    </source>
</evidence>
<feature type="domain" description="ABC transporter" evidence="10">
    <location>
        <begin position="335"/>
        <end position="569"/>
    </location>
</feature>
<evidence type="ECO:0000256" key="5">
    <source>
        <dbReference type="ARBA" id="ARBA00022741"/>
    </source>
</evidence>
<evidence type="ECO:0000256" key="1">
    <source>
        <dbReference type="ARBA" id="ARBA00004651"/>
    </source>
</evidence>
<dbReference type="PROSITE" id="PS50929">
    <property type="entry name" value="ABC_TM1F"/>
    <property type="match status" value="1"/>
</dbReference>
<evidence type="ECO:0000256" key="2">
    <source>
        <dbReference type="ARBA" id="ARBA00022448"/>
    </source>
</evidence>
<keyword evidence="8 9" id="KW-0472">Membrane</keyword>
<protein>
    <submittedName>
        <fullName evidence="12">Putative ABC transporter ATP-binding protein</fullName>
    </submittedName>
</protein>
<dbReference type="Gene3D" id="3.40.50.300">
    <property type="entry name" value="P-loop containing nucleotide triphosphate hydrolases"/>
    <property type="match status" value="1"/>
</dbReference>
<dbReference type="InterPro" id="IPR039421">
    <property type="entry name" value="Type_1_exporter"/>
</dbReference>
<dbReference type="SMART" id="SM00382">
    <property type="entry name" value="AAA"/>
    <property type="match status" value="1"/>
</dbReference>
<dbReference type="AlphaFoldDB" id="A0A6N3DU28"/>
<dbReference type="GO" id="GO:0005524">
    <property type="term" value="F:ATP binding"/>
    <property type="evidence" value="ECO:0007669"/>
    <property type="project" value="UniProtKB-KW"/>
</dbReference>
<keyword evidence="6 12" id="KW-0067">ATP-binding</keyword>
<feature type="transmembrane region" description="Helical" evidence="9">
    <location>
        <begin position="136"/>
        <end position="153"/>
    </location>
</feature>
<dbReference type="PANTHER" id="PTHR43394">
    <property type="entry name" value="ATP-DEPENDENT PERMEASE MDL1, MITOCHONDRIAL"/>
    <property type="match status" value="1"/>
</dbReference>
<feature type="transmembrane region" description="Helical" evidence="9">
    <location>
        <begin position="21"/>
        <end position="39"/>
    </location>
</feature>
<proteinExistence type="predicted"/>
<dbReference type="PROSITE" id="PS50893">
    <property type="entry name" value="ABC_TRANSPORTER_2"/>
    <property type="match status" value="1"/>
</dbReference>
<dbReference type="EMBL" id="CACRUE010000033">
    <property type="protein sequence ID" value="VYU31234.1"/>
    <property type="molecule type" value="Genomic_DNA"/>
</dbReference>